<accession>A0A542EAC4</accession>
<reference evidence="1 2" key="1">
    <citation type="submission" date="2019-06" db="EMBL/GenBank/DDBJ databases">
        <title>Sequencing the genomes of 1000 actinobacteria strains.</title>
        <authorList>
            <person name="Klenk H.-P."/>
        </authorList>
    </citation>
    <scope>NUCLEOTIDE SEQUENCE [LARGE SCALE GENOMIC DNA]</scope>
    <source>
        <strain evidence="1 2">DSM 17305</strain>
    </source>
</reference>
<protein>
    <submittedName>
        <fullName evidence="1">Uncharacterized protein</fullName>
    </submittedName>
</protein>
<sequence length="79" mass="7917">MASAPEKASVAAELEVSSAVDPDGSSLVGATGVPLVELSGGVGGDGGVTSSGVFLRRRRQKPRGLGVDWAMRFASSWAG</sequence>
<organism evidence="1 2">
    <name type="scientific">Kribbella jejuensis</name>
    <dbReference type="NCBI Taxonomy" id="236068"/>
    <lineage>
        <taxon>Bacteria</taxon>
        <taxon>Bacillati</taxon>
        <taxon>Actinomycetota</taxon>
        <taxon>Actinomycetes</taxon>
        <taxon>Propionibacteriales</taxon>
        <taxon>Kribbellaceae</taxon>
        <taxon>Kribbella</taxon>
    </lineage>
</organism>
<dbReference type="Proteomes" id="UP000316298">
    <property type="component" value="Unassembled WGS sequence"/>
</dbReference>
<evidence type="ECO:0000313" key="1">
    <source>
        <dbReference type="EMBL" id="TQJ12282.1"/>
    </source>
</evidence>
<gene>
    <name evidence="1" type="ORF">FB475_5222</name>
</gene>
<proteinExistence type="predicted"/>
<evidence type="ECO:0000313" key="2">
    <source>
        <dbReference type="Proteomes" id="UP000316298"/>
    </source>
</evidence>
<dbReference type="AlphaFoldDB" id="A0A542EAC4"/>
<dbReference type="EMBL" id="VFMM01000002">
    <property type="protein sequence ID" value="TQJ12282.1"/>
    <property type="molecule type" value="Genomic_DNA"/>
</dbReference>
<name>A0A542EAC4_9ACTN</name>
<comment type="caution">
    <text evidence="1">The sequence shown here is derived from an EMBL/GenBank/DDBJ whole genome shotgun (WGS) entry which is preliminary data.</text>
</comment>
<keyword evidence="2" id="KW-1185">Reference proteome</keyword>